<reference evidence="1" key="1">
    <citation type="submission" date="2020-02" db="EMBL/GenBank/DDBJ databases">
        <title>Genome sequencing of the panga catfish, Pangasius djambal.</title>
        <authorList>
            <person name="Wen M."/>
            <person name="Zahm M."/>
            <person name="Roques C."/>
            <person name="Cabau C."/>
            <person name="Klopp C."/>
            <person name="Donnadieu C."/>
            <person name="Jouanno E."/>
            <person name="Avarre J.-C."/>
            <person name="Campet M."/>
            <person name="Ha T."/>
            <person name="Dugue R."/>
            <person name="Lampietro C."/>
            <person name="Louis A."/>
            <person name="Herpin A."/>
            <person name="Echchiki A."/>
            <person name="Berthelot C."/>
            <person name="Parey E."/>
            <person name="Roest-Crollius H."/>
            <person name="Braasch I."/>
            <person name="Postlethwait J.H."/>
            <person name="Bobe J."/>
            <person name="Montfort J."/>
            <person name="Bouchez O."/>
            <person name="Begum T."/>
            <person name="Schartl M."/>
            <person name="Gustiano R."/>
            <person name="Guiguen Y."/>
        </authorList>
    </citation>
    <scope>NUCLEOTIDE SEQUENCE</scope>
    <source>
        <strain evidence="1">Pdj_M5554</strain>
    </source>
</reference>
<sequence length="449" mass="50317">MDEAEKYQQRLQAIAEKRRMQEDEEKVRREMEEEWLKLAQHKRKSLREQWLMEATPSSAEDPKLLSVVSTPQTTEQRAEETQSSERPMKKDVEKTEATNEESSQIGENEPSVHSADNTEKPAQEYLGEEEKNVLGVLEVEVEGNLLSESAQEDTGEKRNAKTEEQEADQLAVDLPHHLLQHNKTPDEACDSLADRTMELIIAEDDAEVEEEEWEMVNCSPEEGLDLVPTSDLTQAQTESSLGHEGDGAVLKVEQVFIMDEEEDLEIGASEVLSLVVAEKSSDLQGTSCESRAERSREERPPEGALQTLSFEKGAHAGTSAPLQELSNVSCIISEESPECKQNLPHFPAHTTRALKGDNTEYKGDQGISASRIVKTEWKEASGPEDEVFQYIPLERKRETSPPVLQRKMVAQSTEQESEIQTLMPPSATPNRAETVTSTKRKTCHCCTVM</sequence>
<protein>
    <submittedName>
        <fullName evidence="1">Uncharacterized protein</fullName>
    </submittedName>
</protein>
<gene>
    <name evidence="1" type="ORF">PDJAM_G00046510</name>
</gene>
<evidence type="ECO:0000313" key="1">
    <source>
        <dbReference type="EMBL" id="MCJ8739384.1"/>
    </source>
</evidence>
<accession>A0ACC5YUI6</accession>
<proteinExistence type="predicted"/>
<dbReference type="EMBL" id="CM040987">
    <property type="protein sequence ID" value="MCJ8739384.1"/>
    <property type="molecule type" value="Genomic_DNA"/>
</dbReference>
<keyword evidence="2" id="KW-1185">Reference proteome</keyword>
<dbReference type="Proteomes" id="UP000830395">
    <property type="component" value="Chromosome 13"/>
</dbReference>
<comment type="caution">
    <text evidence="1">The sequence shown here is derived from an EMBL/GenBank/DDBJ whole genome shotgun (WGS) entry which is preliminary data.</text>
</comment>
<evidence type="ECO:0000313" key="2">
    <source>
        <dbReference type="Proteomes" id="UP000830395"/>
    </source>
</evidence>
<name>A0ACC5YUI6_9TELE</name>
<organism evidence="1 2">
    <name type="scientific">Pangasius djambal</name>
    <dbReference type="NCBI Taxonomy" id="1691987"/>
    <lineage>
        <taxon>Eukaryota</taxon>
        <taxon>Metazoa</taxon>
        <taxon>Chordata</taxon>
        <taxon>Craniata</taxon>
        <taxon>Vertebrata</taxon>
        <taxon>Euteleostomi</taxon>
        <taxon>Actinopterygii</taxon>
        <taxon>Neopterygii</taxon>
        <taxon>Teleostei</taxon>
        <taxon>Ostariophysi</taxon>
        <taxon>Siluriformes</taxon>
        <taxon>Pangasiidae</taxon>
        <taxon>Pangasius</taxon>
    </lineage>
</organism>